<dbReference type="EMBL" id="JAVYII010000006">
    <property type="protein sequence ID" value="MDT9594266.1"/>
    <property type="molecule type" value="Genomic_DNA"/>
</dbReference>
<evidence type="ECO:0000256" key="3">
    <source>
        <dbReference type="ARBA" id="ARBA00023163"/>
    </source>
</evidence>
<gene>
    <name evidence="6" type="ORF">RDV89_14375</name>
</gene>
<dbReference type="InterPro" id="IPR009057">
    <property type="entry name" value="Homeodomain-like_sf"/>
</dbReference>
<keyword evidence="3" id="KW-0804">Transcription</keyword>
<dbReference type="SUPFAM" id="SSF46689">
    <property type="entry name" value="Homeodomain-like"/>
    <property type="match status" value="1"/>
</dbReference>
<dbReference type="RefSeq" id="WP_315733840.1">
    <property type="nucleotide sequence ID" value="NZ_JAVYII010000006.1"/>
</dbReference>
<dbReference type="Gene3D" id="1.10.357.10">
    <property type="entry name" value="Tetracycline Repressor, domain 2"/>
    <property type="match status" value="1"/>
</dbReference>
<keyword evidence="1" id="KW-0805">Transcription regulation</keyword>
<keyword evidence="7" id="KW-1185">Reference proteome</keyword>
<proteinExistence type="predicted"/>
<evidence type="ECO:0000256" key="1">
    <source>
        <dbReference type="ARBA" id="ARBA00023015"/>
    </source>
</evidence>
<feature type="DNA-binding region" description="H-T-H motif" evidence="4">
    <location>
        <begin position="32"/>
        <end position="51"/>
    </location>
</feature>
<sequence>MTATTTRTSPVRSRILTAARRRFYVDGIRAVSADRLIADAEVSKMTFYRHFRSKDDLVVAYLGEFVTEERAAMAESRAAHAGDPAAVLRAYAERIGTLSCVEGFRGCAFLNAAAEYADPTHPVRGVVQTHRAWLRGELADLLIELGVSAGRAERAADELQMLRDGAMVAGTLDGRPTEAAASLVAAGEAVVRAALRPGA</sequence>
<dbReference type="PANTHER" id="PTHR47506">
    <property type="entry name" value="TRANSCRIPTIONAL REGULATORY PROTEIN"/>
    <property type="match status" value="1"/>
</dbReference>
<keyword evidence="2 4" id="KW-0238">DNA-binding</keyword>
<dbReference type="SUPFAM" id="SSF48498">
    <property type="entry name" value="Tetracyclin repressor-like, C-terminal domain"/>
    <property type="match status" value="1"/>
</dbReference>
<organism evidence="6 7">
    <name type="scientific">Nocardioides imazamoxiresistens</name>
    <dbReference type="NCBI Taxonomy" id="3231893"/>
    <lineage>
        <taxon>Bacteria</taxon>
        <taxon>Bacillati</taxon>
        <taxon>Actinomycetota</taxon>
        <taxon>Actinomycetes</taxon>
        <taxon>Propionibacteriales</taxon>
        <taxon>Nocardioidaceae</taxon>
        <taxon>Nocardioides</taxon>
    </lineage>
</organism>
<dbReference type="PANTHER" id="PTHR47506:SF1">
    <property type="entry name" value="HTH-TYPE TRANSCRIPTIONAL REGULATOR YJDC"/>
    <property type="match status" value="1"/>
</dbReference>
<evidence type="ECO:0000259" key="5">
    <source>
        <dbReference type="PROSITE" id="PS50977"/>
    </source>
</evidence>
<dbReference type="InterPro" id="IPR001647">
    <property type="entry name" value="HTH_TetR"/>
</dbReference>
<dbReference type="PRINTS" id="PR00455">
    <property type="entry name" value="HTHTETR"/>
</dbReference>
<dbReference type="Proteomes" id="UP001268542">
    <property type="component" value="Unassembled WGS sequence"/>
</dbReference>
<feature type="domain" description="HTH tetR-type" evidence="5">
    <location>
        <begin position="9"/>
        <end position="69"/>
    </location>
</feature>
<dbReference type="InterPro" id="IPR036271">
    <property type="entry name" value="Tet_transcr_reg_TetR-rel_C_sf"/>
</dbReference>
<dbReference type="Pfam" id="PF00440">
    <property type="entry name" value="TetR_N"/>
    <property type="match status" value="1"/>
</dbReference>
<evidence type="ECO:0000313" key="6">
    <source>
        <dbReference type="EMBL" id="MDT9594266.1"/>
    </source>
</evidence>
<comment type="caution">
    <text evidence="6">The sequence shown here is derived from an EMBL/GenBank/DDBJ whole genome shotgun (WGS) entry which is preliminary data.</text>
</comment>
<name>A0ABU3PYD8_9ACTN</name>
<protein>
    <submittedName>
        <fullName evidence="6">TetR/AcrR family transcriptional regulator</fullName>
    </submittedName>
</protein>
<evidence type="ECO:0000313" key="7">
    <source>
        <dbReference type="Proteomes" id="UP001268542"/>
    </source>
</evidence>
<accession>A0ABU3PYD8</accession>
<evidence type="ECO:0000256" key="4">
    <source>
        <dbReference type="PROSITE-ProRule" id="PRU00335"/>
    </source>
</evidence>
<reference evidence="6 7" key="1">
    <citation type="submission" date="2023-08" db="EMBL/GenBank/DDBJ databases">
        <title>Nocardioides seae sp. nov., a bacterium isolated from a soil.</title>
        <authorList>
            <person name="Wang X."/>
        </authorList>
    </citation>
    <scope>NUCLEOTIDE SEQUENCE [LARGE SCALE GENOMIC DNA]</scope>
    <source>
        <strain evidence="6 7">YZH12</strain>
    </source>
</reference>
<evidence type="ECO:0000256" key="2">
    <source>
        <dbReference type="ARBA" id="ARBA00023125"/>
    </source>
</evidence>
<dbReference type="PROSITE" id="PS50977">
    <property type="entry name" value="HTH_TETR_2"/>
    <property type="match status" value="1"/>
</dbReference>